<reference evidence="2" key="1">
    <citation type="submission" date="2023-03" db="EMBL/GenBank/DDBJ databases">
        <title>Electrophorus voltai genome.</title>
        <authorList>
            <person name="Bian C."/>
        </authorList>
    </citation>
    <scope>NUCLEOTIDE SEQUENCE</scope>
    <source>
        <strain evidence="2">CB-2022</strain>
        <tissue evidence="2">Muscle</tissue>
    </source>
</reference>
<keyword evidence="3" id="KW-1185">Reference proteome</keyword>
<protein>
    <submittedName>
        <fullName evidence="2">Uncharacterized protein</fullName>
    </submittedName>
</protein>
<comment type="caution">
    <text evidence="2">The sequence shown here is derived from an EMBL/GenBank/DDBJ whole genome shotgun (WGS) entry which is preliminary data.</text>
</comment>
<evidence type="ECO:0000313" key="2">
    <source>
        <dbReference type="EMBL" id="KAK1799863.1"/>
    </source>
</evidence>
<evidence type="ECO:0000313" key="3">
    <source>
        <dbReference type="Proteomes" id="UP001239994"/>
    </source>
</evidence>
<proteinExistence type="predicted"/>
<dbReference type="Pfam" id="PF15134">
    <property type="entry name" value="CEP15-like"/>
    <property type="match status" value="1"/>
</dbReference>
<dbReference type="PANTHER" id="PTHR14286">
    <property type="entry name" value="GENE, 49355-RELATED"/>
    <property type="match status" value="1"/>
</dbReference>
<accession>A0AAD9E0H1</accession>
<dbReference type="PANTHER" id="PTHR14286:SF2">
    <property type="entry name" value="CENTROSOMAL PROTEIN 15 KDA"/>
    <property type="match status" value="1"/>
</dbReference>
<feature type="compositionally biased region" description="Polar residues" evidence="1">
    <location>
        <begin position="139"/>
        <end position="158"/>
    </location>
</feature>
<organism evidence="2 3">
    <name type="scientific">Electrophorus voltai</name>
    <dbReference type="NCBI Taxonomy" id="2609070"/>
    <lineage>
        <taxon>Eukaryota</taxon>
        <taxon>Metazoa</taxon>
        <taxon>Chordata</taxon>
        <taxon>Craniata</taxon>
        <taxon>Vertebrata</taxon>
        <taxon>Euteleostomi</taxon>
        <taxon>Actinopterygii</taxon>
        <taxon>Neopterygii</taxon>
        <taxon>Teleostei</taxon>
        <taxon>Ostariophysi</taxon>
        <taxon>Gymnotiformes</taxon>
        <taxon>Gymnotoidei</taxon>
        <taxon>Gymnotidae</taxon>
        <taxon>Electrophorus</taxon>
    </lineage>
</organism>
<sequence>MDECRPHLLINKVKAARVLERGNECSFSDAVPAAERCLTQIQCLRLGMREALLQQMEVCYQQHKAKKRQQAVKSEAAHERNAKILEDFQKVETRLQTRPVLHPDILTLQTCYWGSVEQKLPEWERHLLGKGKASVRDTAASQGLHSQKATWLGSSSAQNRRKPPRPKP</sequence>
<feature type="region of interest" description="Disordered" evidence="1">
    <location>
        <begin position="134"/>
        <end position="168"/>
    </location>
</feature>
<dbReference type="EMBL" id="JAROKS010000011">
    <property type="protein sequence ID" value="KAK1799863.1"/>
    <property type="molecule type" value="Genomic_DNA"/>
</dbReference>
<evidence type="ECO:0000256" key="1">
    <source>
        <dbReference type="SAM" id="MobiDB-lite"/>
    </source>
</evidence>
<name>A0AAD9E0H1_9TELE</name>
<dbReference type="AlphaFoldDB" id="A0AAD9E0H1"/>
<gene>
    <name evidence="2" type="ORF">P4O66_006386</name>
</gene>
<dbReference type="Proteomes" id="UP001239994">
    <property type="component" value="Unassembled WGS sequence"/>
</dbReference>
<dbReference type="InterPro" id="IPR028006">
    <property type="entry name" value="CEP15-like"/>
</dbReference>
<feature type="compositionally biased region" description="Basic residues" evidence="1">
    <location>
        <begin position="159"/>
        <end position="168"/>
    </location>
</feature>